<evidence type="ECO:0000259" key="4">
    <source>
        <dbReference type="SMART" id="SM00385"/>
    </source>
</evidence>
<dbReference type="InterPro" id="IPR006671">
    <property type="entry name" value="Cyclin_N"/>
</dbReference>
<gene>
    <name evidence="5" type="ORF">BV898_12798</name>
</gene>
<dbReference type="PANTHER" id="PTHR10026">
    <property type="entry name" value="CYCLIN"/>
    <property type="match status" value="1"/>
</dbReference>
<dbReference type="Pfam" id="PF00134">
    <property type="entry name" value="Cyclin_N"/>
    <property type="match status" value="1"/>
</dbReference>
<evidence type="ECO:0000313" key="5">
    <source>
        <dbReference type="EMBL" id="OQV12962.1"/>
    </source>
</evidence>
<proteinExistence type="inferred from homology"/>
<feature type="region of interest" description="Disordered" evidence="3">
    <location>
        <begin position="52"/>
        <end position="102"/>
    </location>
</feature>
<accession>A0A1W0WCR9</accession>
<keyword evidence="1 2" id="KW-0195">Cyclin</keyword>
<feature type="compositionally biased region" description="Polar residues" evidence="3">
    <location>
        <begin position="386"/>
        <end position="398"/>
    </location>
</feature>
<feature type="compositionally biased region" description="Low complexity" evidence="3">
    <location>
        <begin position="442"/>
        <end position="451"/>
    </location>
</feature>
<dbReference type="GO" id="GO:0016538">
    <property type="term" value="F:cyclin-dependent protein serine/threonine kinase regulator activity"/>
    <property type="evidence" value="ECO:0007669"/>
    <property type="project" value="InterPro"/>
</dbReference>
<dbReference type="Gene3D" id="1.10.472.10">
    <property type="entry name" value="Cyclin-like"/>
    <property type="match status" value="2"/>
</dbReference>
<dbReference type="AlphaFoldDB" id="A0A1W0WCR9"/>
<organism evidence="5 6">
    <name type="scientific">Hypsibius exemplaris</name>
    <name type="common">Freshwater tardigrade</name>
    <dbReference type="NCBI Taxonomy" id="2072580"/>
    <lineage>
        <taxon>Eukaryota</taxon>
        <taxon>Metazoa</taxon>
        <taxon>Ecdysozoa</taxon>
        <taxon>Tardigrada</taxon>
        <taxon>Eutardigrada</taxon>
        <taxon>Parachela</taxon>
        <taxon>Hypsibioidea</taxon>
        <taxon>Hypsibiidae</taxon>
        <taxon>Hypsibius</taxon>
    </lineage>
</organism>
<reference evidence="6" key="1">
    <citation type="submission" date="2017-01" db="EMBL/GenBank/DDBJ databases">
        <title>Comparative genomics of anhydrobiosis in the tardigrade Hypsibius dujardini.</title>
        <authorList>
            <person name="Yoshida Y."/>
            <person name="Koutsovoulos G."/>
            <person name="Laetsch D."/>
            <person name="Stevens L."/>
            <person name="Kumar S."/>
            <person name="Horikawa D."/>
            <person name="Ishino K."/>
            <person name="Komine S."/>
            <person name="Tomita M."/>
            <person name="Blaxter M."/>
            <person name="Arakawa K."/>
        </authorList>
    </citation>
    <scope>NUCLEOTIDE SEQUENCE [LARGE SCALE GENOMIC DNA]</scope>
    <source>
        <strain evidence="6">Z151</strain>
    </source>
</reference>
<feature type="compositionally biased region" description="Basic and acidic residues" evidence="3">
    <location>
        <begin position="457"/>
        <end position="478"/>
    </location>
</feature>
<dbReference type="SUPFAM" id="SSF47954">
    <property type="entry name" value="Cyclin-like"/>
    <property type="match status" value="2"/>
</dbReference>
<dbReference type="Proteomes" id="UP000192578">
    <property type="component" value="Unassembled WGS sequence"/>
</dbReference>
<keyword evidence="6" id="KW-1185">Reference proteome</keyword>
<dbReference type="PIRSF" id="PIRSF036580">
    <property type="entry name" value="Cyclin_L"/>
    <property type="match status" value="1"/>
</dbReference>
<dbReference type="EMBL" id="MTYJ01000133">
    <property type="protein sequence ID" value="OQV12962.1"/>
    <property type="molecule type" value="Genomic_DNA"/>
</dbReference>
<dbReference type="GO" id="GO:0006357">
    <property type="term" value="P:regulation of transcription by RNA polymerase II"/>
    <property type="evidence" value="ECO:0007669"/>
    <property type="project" value="InterPro"/>
</dbReference>
<dbReference type="InterPro" id="IPR013763">
    <property type="entry name" value="Cyclin-like_dom"/>
</dbReference>
<comment type="caution">
    <text evidence="5">The sequence shown here is derived from an EMBL/GenBank/DDBJ whole genome shotgun (WGS) entry which is preliminary data.</text>
</comment>
<feature type="domain" description="Cyclin-like" evidence="4">
    <location>
        <begin position="262"/>
        <end position="349"/>
    </location>
</feature>
<dbReference type="InterPro" id="IPR043198">
    <property type="entry name" value="Cyclin/Ssn8"/>
</dbReference>
<dbReference type="OrthoDB" id="10264655at2759"/>
<dbReference type="SMART" id="SM00385">
    <property type="entry name" value="CYCLIN"/>
    <property type="match status" value="2"/>
</dbReference>
<evidence type="ECO:0000256" key="1">
    <source>
        <dbReference type="ARBA" id="ARBA00023127"/>
    </source>
</evidence>
<sequence>MLEVESRGHLSKKSSNLMEVFEKRDRKSSDHHHRAPTADIVVKKRVPTAIVKAPPIKAETTTAAENGEGEKNNTETSLKTSSMSPDLLTQQRANPPPPQTSLQRTFGRVVISLENLILPDERLHPTPSMVEGLDGRTEWFLRRLGCDLIQHAGILLKLPQTAMATAQVLYQRFYHIKSFLRHDYFTIAIACIYLASKVEEFPKRLRDIINVFTHVRQTLCNEPIEPMILDYGYVNLKNQVIKCERRLLKELGFCVHVKHPHKLICMYLQVLELDRNNTFVQRAWNYMNDSLRTDLFVRFSPEAVACGCIFLTARKLQVPLPQNISWSSLFGVTKENMEEIATSILLLYSIKLPPVLEIEGKITAMRKAMDTARSKGPLGIVIDQETGGTPDSVHTTPEQAAAKETEPRPSKDEPSSKEREKRHRSSSADRLAVREEKRRRAAASPRNGSRYRSSRSRSADRQRSREDGIRARSNDRKRSPSRGSRPAQRSPHGSSPLIGGGKRDVQRNRDRDDRRRSRSRDDRDYRRRSSRSRSPVRLSSSRHRDGGGRR</sequence>
<feature type="compositionally biased region" description="Basic and acidic residues" evidence="3">
    <location>
        <begin position="501"/>
        <end position="527"/>
    </location>
</feature>
<dbReference type="InterPro" id="IPR036915">
    <property type="entry name" value="Cyclin-like_sf"/>
</dbReference>
<dbReference type="CDD" id="cd20533">
    <property type="entry name" value="CYCLIN_CCNL_rpt2"/>
    <property type="match status" value="1"/>
</dbReference>
<feature type="domain" description="Cyclin-like" evidence="4">
    <location>
        <begin position="147"/>
        <end position="249"/>
    </location>
</feature>
<evidence type="ECO:0000256" key="3">
    <source>
        <dbReference type="SAM" id="MobiDB-lite"/>
    </source>
</evidence>
<evidence type="ECO:0000313" key="6">
    <source>
        <dbReference type="Proteomes" id="UP000192578"/>
    </source>
</evidence>
<name>A0A1W0WCR9_HYPEX</name>
<comment type="similarity">
    <text evidence="2">Belongs to the cyclin family.</text>
</comment>
<feature type="compositionally biased region" description="Basic and acidic residues" evidence="3">
    <location>
        <begin position="401"/>
        <end position="419"/>
    </location>
</feature>
<feature type="region of interest" description="Disordered" evidence="3">
    <location>
        <begin position="380"/>
        <end position="550"/>
    </location>
</feature>
<dbReference type="FunFam" id="1.10.472.10:FF:000031">
    <property type="entry name" value="cyclin-L1-1-like isoform X1"/>
    <property type="match status" value="1"/>
</dbReference>
<evidence type="ECO:0000256" key="2">
    <source>
        <dbReference type="RuleBase" id="RU000383"/>
    </source>
</evidence>
<feature type="compositionally biased region" description="Polar residues" evidence="3">
    <location>
        <begin position="77"/>
        <end position="93"/>
    </location>
</feature>
<protein>
    <submittedName>
        <fullName evidence="5">Cyclin-L2</fullName>
    </submittedName>
</protein>